<dbReference type="OrthoDB" id="10264848at2759"/>
<dbReference type="PROSITE" id="PS51205">
    <property type="entry name" value="VPS9"/>
    <property type="match status" value="1"/>
</dbReference>
<name>A0A814U8U0_9BILA</name>
<dbReference type="GO" id="GO:0005085">
    <property type="term" value="F:guanyl-nucleotide exchange factor activity"/>
    <property type="evidence" value="ECO:0007669"/>
    <property type="project" value="InterPro"/>
</dbReference>
<dbReference type="GO" id="GO:0005829">
    <property type="term" value="C:cytosol"/>
    <property type="evidence" value="ECO:0007669"/>
    <property type="project" value="TreeGrafter"/>
</dbReference>
<dbReference type="PANTHER" id="PTHR23101:SF25">
    <property type="entry name" value="GTPASE-ACTIVATING PROTEIN AND VPS9 DOMAIN-CONTAINING PROTEIN 1"/>
    <property type="match status" value="1"/>
</dbReference>
<evidence type="ECO:0000313" key="2">
    <source>
        <dbReference type="EMBL" id="CAF1171956.1"/>
    </source>
</evidence>
<evidence type="ECO:0000313" key="3">
    <source>
        <dbReference type="EMBL" id="CAF3935857.1"/>
    </source>
</evidence>
<comment type="caution">
    <text evidence="2">The sequence shown here is derived from an EMBL/GenBank/DDBJ whole genome shotgun (WGS) entry which is preliminary data.</text>
</comment>
<keyword evidence="4" id="KW-1185">Reference proteome</keyword>
<dbReference type="SUPFAM" id="SSF109993">
    <property type="entry name" value="VPS9 domain"/>
    <property type="match status" value="1"/>
</dbReference>
<dbReference type="InterPro" id="IPR003123">
    <property type="entry name" value="VPS9"/>
</dbReference>
<proteinExistence type="predicted"/>
<dbReference type="GO" id="GO:0016192">
    <property type="term" value="P:vesicle-mediated transport"/>
    <property type="evidence" value="ECO:0007669"/>
    <property type="project" value="InterPro"/>
</dbReference>
<feature type="domain" description="VPS9" evidence="1">
    <location>
        <begin position="1"/>
        <end position="127"/>
    </location>
</feature>
<dbReference type="EMBL" id="CAJNOQ010007549">
    <property type="protein sequence ID" value="CAF1171956.1"/>
    <property type="molecule type" value="Genomic_DNA"/>
</dbReference>
<evidence type="ECO:0000313" key="4">
    <source>
        <dbReference type="Proteomes" id="UP000663829"/>
    </source>
</evidence>
<dbReference type="Proteomes" id="UP000681722">
    <property type="component" value="Unassembled WGS sequence"/>
</dbReference>
<protein>
    <recommendedName>
        <fullName evidence="1">VPS9 domain-containing protein</fullName>
    </recommendedName>
</protein>
<dbReference type="Proteomes" id="UP000663829">
    <property type="component" value="Unassembled WGS sequence"/>
</dbReference>
<reference evidence="2" key="1">
    <citation type="submission" date="2021-02" db="EMBL/GenBank/DDBJ databases">
        <authorList>
            <person name="Nowell W R."/>
        </authorList>
    </citation>
    <scope>NUCLEOTIDE SEQUENCE</scope>
</reference>
<dbReference type="EMBL" id="CAJOBC010007548">
    <property type="protein sequence ID" value="CAF3935857.1"/>
    <property type="molecule type" value="Genomic_DNA"/>
</dbReference>
<dbReference type="InterPro" id="IPR037191">
    <property type="entry name" value="VPS9_dom_sf"/>
</dbReference>
<dbReference type="PANTHER" id="PTHR23101">
    <property type="entry name" value="RAB GDP/GTP EXCHANGE FACTOR"/>
    <property type="match status" value="1"/>
</dbReference>
<gene>
    <name evidence="2" type="ORF">GPM918_LOCUS22236</name>
    <name evidence="3" type="ORF">SRO942_LOCUS22232</name>
</gene>
<dbReference type="Gene3D" id="1.20.1050.80">
    <property type="entry name" value="VPS9 domain"/>
    <property type="match status" value="1"/>
</dbReference>
<dbReference type="GO" id="GO:0031267">
    <property type="term" value="F:small GTPase binding"/>
    <property type="evidence" value="ECO:0007669"/>
    <property type="project" value="TreeGrafter"/>
</dbReference>
<organism evidence="2 4">
    <name type="scientific">Didymodactylos carnosus</name>
    <dbReference type="NCBI Taxonomy" id="1234261"/>
    <lineage>
        <taxon>Eukaryota</taxon>
        <taxon>Metazoa</taxon>
        <taxon>Spiralia</taxon>
        <taxon>Gnathifera</taxon>
        <taxon>Rotifera</taxon>
        <taxon>Eurotatoria</taxon>
        <taxon>Bdelloidea</taxon>
        <taxon>Philodinida</taxon>
        <taxon>Philodinidae</taxon>
        <taxon>Didymodactylos</taxon>
    </lineage>
</organism>
<accession>A0A814U8U0</accession>
<sequence length="127" mass="14393">MDQVVLTGISNDHPACQQTSEGIDKRDWIATLPIKLLHRILEQLDAQTILFSLRKNRNLIRLSSNSVAGANDTIPILIFLIIKTNPPSLLPNLQYVQDLHSCCLTNEESYNWTMFVSAVRFVCELIN</sequence>
<dbReference type="InterPro" id="IPR045046">
    <property type="entry name" value="Vps9-like"/>
</dbReference>
<dbReference type="GO" id="GO:0030139">
    <property type="term" value="C:endocytic vesicle"/>
    <property type="evidence" value="ECO:0007669"/>
    <property type="project" value="TreeGrafter"/>
</dbReference>
<dbReference type="AlphaFoldDB" id="A0A814U8U0"/>
<evidence type="ECO:0000259" key="1">
    <source>
        <dbReference type="PROSITE" id="PS51205"/>
    </source>
</evidence>
<dbReference type="Pfam" id="PF02204">
    <property type="entry name" value="VPS9"/>
    <property type="match status" value="1"/>
</dbReference>